<gene>
    <name evidence="11" type="primary">yccS</name>
    <name evidence="11" type="ORF">R16034_04601</name>
</gene>
<evidence type="ECO:0000313" key="12">
    <source>
        <dbReference type="Proteomes" id="UP001189225"/>
    </source>
</evidence>
<organism evidence="11 12">
    <name type="scientific">Ralstonia edaphi</name>
    <dbReference type="NCBI Taxonomy" id="3058599"/>
    <lineage>
        <taxon>Bacteria</taxon>
        <taxon>Pseudomonadati</taxon>
        <taxon>Pseudomonadota</taxon>
        <taxon>Betaproteobacteria</taxon>
        <taxon>Burkholderiales</taxon>
        <taxon>Burkholderiaceae</taxon>
        <taxon>Ralstonia</taxon>
    </lineage>
</organism>
<keyword evidence="2" id="KW-1003">Cell membrane</keyword>
<sequence>MAGQTGSGAQHACGTRQVSLTRSPMDYVHDPRTFLYSHYVSRGVRTATGVIGLTLLALLVMDLQGAMVVSIGALCTSLMDLPSPLRHKFNEMMACVLLTTAVTFLVAVATPYAILPAVIVVVSFLAGLMVAYGNKTMPLQFAALFVMTLTFTEEFAFREAVEHTLQFFLGAIGYMAFAMAVAWGQRRRIKEQVLAECLYELAVYVERKAGFYDASKDFDEQFNALVRQQISVADKQQVARDFVFRDNRTASDGRLVQIHMRMLDIYEYLLSSNTDYPLLRQWLADAEVMRLLRDVIERMRMDIEGVAYAVGRDRPSPTPMSYDQEMAAIEGALHELQHNHHGVPIEAIAALEESVATVRGAIRLMAQLHAATATPVELSQVLLRPDMTPFLTRQKYELRLVLEELTWRSPVLRFALRISMAVAAGLWIADHLPYASHGYWVLLTIVVILKPTFSMTRQRNFDRVLGTLIGCVIAAVILRFTHSTWVLMGVLYLSTAASAAFVTVRYRYTAIAACVQVLIQINLLLPGSKDAIGERLVDTLIGAAIATAFSYVLPAWEYRNLPKLVDDVLRTNRRFIEAARDLLLGTLKDDFAYRVQRKQFMESLTGLIAAFARMLDEPKSRHRAVDNLNRFIVQNYLVAAHVAAVRILVRQRAQELDEADTRALVEQTAEAALESLARAKERFDQAVHEGGWGVRPRDTQELGAADFADQSARSRMVDAAAESESLSAMHLLERRLQALRADTSKIALRCGALGRALRISKG</sequence>
<keyword evidence="7" id="KW-0175">Coiled coil</keyword>
<comment type="subcellular location">
    <subcellularLocation>
        <location evidence="1">Cell membrane</location>
        <topology evidence="1">Multi-pass membrane protein</topology>
    </subcellularLocation>
</comment>
<evidence type="ECO:0000259" key="9">
    <source>
        <dbReference type="Pfam" id="PF12805"/>
    </source>
</evidence>
<comment type="similarity">
    <text evidence="6">Belongs to the YccS/YhfK family.</text>
</comment>
<dbReference type="InterPro" id="IPR032692">
    <property type="entry name" value="YccS_N"/>
</dbReference>
<feature type="transmembrane region" description="Helical" evidence="8">
    <location>
        <begin position="89"/>
        <end position="107"/>
    </location>
</feature>
<feature type="transmembrane region" description="Helical" evidence="8">
    <location>
        <begin position="163"/>
        <end position="183"/>
    </location>
</feature>
<evidence type="ECO:0000256" key="8">
    <source>
        <dbReference type="SAM" id="Phobius"/>
    </source>
</evidence>
<keyword evidence="3 8" id="KW-0812">Transmembrane</keyword>
<dbReference type="Pfam" id="PF13515">
    <property type="entry name" value="FUSC_2"/>
    <property type="match status" value="1"/>
</dbReference>
<name>A0AB72XAM5_9RALS</name>
<dbReference type="InterPro" id="IPR049453">
    <property type="entry name" value="Memb_transporter_dom"/>
</dbReference>
<reference evidence="11 12" key="1">
    <citation type="submission" date="2023-07" db="EMBL/GenBank/DDBJ databases">
        <authorList>
            <person name="Peeters C."/>
        </authorList>
    </citation>
    <scope>NUCLEOTIDE SEQUENCE [LARGE SCALE GENOMIC DNA]</scope>
    <source>
        <strain evidence="11 12">R-16034</strain>
    </source>
</reference>
<feature type="domain" description="Integral membrane protein YccS N-terminal" evidence="9">
    <location>
        <begin position="93"/>
        <end position="355"/>
    </location>
</feature>
<protein>
    <submittedName>
        <fullName evidence="11">Inner membrane protein YccS</fullName>
    </submittedName>
</protein>
<dbReference type="Proteomes" id="UP001189225">
    <property type="component" value="Unassembled WGS sequence"/>
</dbReference>
<keyword evidence="12" id="KW-1185">Reference proteome</keyword>
<dbReference type="PANTHER" id="PTHR30509">
    <property type="entry name" value="P-HYDROXYBENZOIC ACID EFFLUX PUMP SUBUNIT-RELATED"/>
    <property type="match status" value="1"/>
</dbReference>
<feature type="transmembrane region" description="Helical" evidence="8">
    <location>
        <begin position="113"/>
        <end position="132"/>
    </location>
</feature>
<dbReference type="EMBL" id="CATWHI010000008">
    <property type="protein sequence ID" value="CAJ0744575.1"/>
    <property type="molecule type" value="Genomic_DNA"/>
</dbReference>
<evidence type="ECO:0000256" key="7">
    <source>
        <dbReference type="SAM" id="Coils"/>
    </source>
</evidence>
<evidence type="ECO:0000256" key="4">
    <source>
        <dbReference type="ARBA" id="ARBA00022989"/>
    </source>
</evidence>
<dbReference type="GO" id="GO:0005886">
    <property type="term" value="C:plasma membrane"/>
    <property type="evidence" value="ECO:0007669"/>
    <property type="project" value="UniProtKB-SubCell"/>
</dbReference>
<evidence type="ECO:0000256" key="3">
    <source>
        <dbReference type="ARBA" id="ARBA00022692"/>
    </source>
</evidence>
<feature type="coiled-coil region" evidence="7">
    <location>
        <begin position="662"/>
        <end position="689"/>
    </location>
</feature>
<feature type="transmembrane region" description="Helical" evidence="8">
    <location>
        <begin position="465"/>
        <end position="494"/>
    </location>
</feature>
<evidence type="ECO:0000259" key="10">
    <source>
        <dbReference type="Pfam" id="PF13515"/>
    </source>
</evidence>
<feature type="domain" description="Integral membrane bound transporter" evidence="10">
    <location>
        <begin position="427"/>
        <end position="547"/>
    </location>
</feature>
<feature type="transmembrane region" description="Helical" evidence="8">
    <location>
        <begin position="50"/>
        <end position="77"/>
    </location>
</feature>
<dbReference type="Pfam" id="PF12805">
    <property type="entry name" value="FUSC-like"/>
    <property type="match status" value="1"/>
</dbReference>
<proteinExistence type="inferred from homology"/>
<keyword evidence="5 8" id="KW-0472">Membrane</keyword>
<dbReference type="PANTHER" id="PTHR30509:SF9">
    <property type="entry name" value="MULTIDRUG RESISTANCE PROTEIN MDTO"/>
    <property type="match status" value="1"/>
</dbReference>
<accession>A0AB72XAM5</accession>
<evidence type="ECO:0000256" key="1">
    <source>
        <dbReference type="ARBA" id="ARBA00004651"/>
    </source>
</evidence>
<evidence type="ECO:0000256" key="6">
    <source>
        <dbReference type="ARBA" id="ARBA00043993"/>
    </source>
</evidence>
<evidence type="ECO:0000256" key="5">
    <source>
        <dbReference type="ARBA" id="ARBA00023136"/>
    </source>
</evidence>
<dbReference type="AlphaFoldDB" id="A0AB72XAM5"/>
<keyword evidence="4 8" id="KW-1133">Transmembrane helix</keyword>
<evidence type="ECO:0000256" key="2">
    <source>
        <dbReference type="ARBA" id="ARBA00022475"/>
    </source>
</evidence>
<comment type="caution">
    <text evidence="11">The sequence shown here is derived from an EMBL/GenBank/DDBJ whole genome shotgun (WGS) entry which is preliminary data.</text>
</comment>
<evidence type="ECO:0000313" key="11">
    <source>
        <dbReference type="EMBL" id="CAJ0744575.1"/>
    </source>
</evidence>